<comment type="caution">
    <text evidence="1">The sequence shown here is derived from an EMBL/GenBank/DDBJ whole genome shotgun (WGS) entry which is preliminary data.</text>
</comment>
<protein>
    <submittedName>
        <fullName evidence="1">Uncharacterized protein</fullName>
    </submittedName>
</protein>
<name>A0A7W8XMS0_9HYPH</name>
<gene>
    <name evidence="1" type="ORF">GGD50_000833</name>
</gene>
<organism evidence="1 2">
    <name type="scientific">Rhizobium paranaense</name>
    <dbReference type="NCBI Taxonomy" id="1650438"/>
    <lineage>
        <taxon>Bacteria</taxon>
        <taxon>Pseudomonadati</taxon>
        <taxon>Pseudomonadota</taxon>
        <taxon>Alphaproteobacteria</taxon>
        <taxon>Hyphomicrobiales</taxon>
        <taxon>Rhizobiaceae</taxon>
        <taxon>Rhizobium/Agrobacterium group</taxon>
        <taxon>Rhizobium</taxon>
    </lineage>
</organism>
<dbReference type="AlphaFoldDB" id="A0A7W8XMS0"/>
<dbReference type="EMBL" id="JACHBI010000001">
    <property type="protein sequence ID" value="MBB5572257.1"/>
    <property type="molecule type" value="Genomic_DNA"/>
</dbReference>
<evidence type="ECO:0000313" key="1">
    <source>
        <dbReference type="EMBL" id="MBB5572257.1"/>
    </source>
</evidence>
<keyword evidence="2" id="KW-1185">Reference proteome</keyword>
<accession>A0A7W8XMS0</accession>
<dbReference type="Proteomes" id="UP000549882">
    <property type="component" value="Unassembled WGS sequence"/>
</dbReference>
<sequence>MTRQRLSKAWRSFKTGRNDWQVRFSFFPKRVRSFVQCGQFPKAPTTGIAGFAASPECVARAILNLPSALPAFPWASASGISA</sequence>
<proteinExistence type="predicted"/>
<evidence type="ECO:0000313" key="2">
    <source>
        <dbReference type="Proteomes" id="UP000549882"/>
    </source>
</evidence>
<reference evidence="1 2" key="1">
    <citation type="submission" date="2020-08" db="EMBL/GenBank/DDBJ databases">
        <title>Genomic Encyclopedia of Type Strains, Phase IV (KMG-V): Genome sequencing to study the core and pangenomes of soil and plant-associated prokaryotes.</title>
        <authorList>
            <person name="Whitman W."/>
        </authorList>
    </citation>
    <scope>NUCLEOTIDE SEQUENCE [LARGE SCALE GENOMIC DNA]</scope>
    <source>
        <strain evidence="1 2">SEMIA 4064</strain>
    </source>
</reference>